<evidence type="ECO:0008006" key="3">
    <source>
        <dbReference type="Google" id="ProtNLM"/>
    </source>
</evidence>
<feature type="transmembrane region" description="Helical" evidence="1">
    <location>
        <begin position="12"/>
        <end position="36"/>
    </location>
</feature>
<evidence type="ECO:0000256" key="1">
    <source>
        <dbReference type="SAM" id="Phobius"/>
    </source>
</evidence>
<dbReference type="Pfam" id="PF07963">
    <property type="entry name" value="N_methyl"/>
    <property type="match status" value="1"/>
</dbReference>
<protein>
    <recommendedName>
        <fullName evidence="3">Prepilin-type N-terminal cleavage/methylation domain-containing protein</fullName>
    </recommendedName>
</protein>
<sequence length="195" mass="21726">MLNILNIKNQKGFSLIEMMVVVVILGLIVLGLVIFFTGGARSWILGQSQLSAQRNARQAMDRMVREIREGKNITSDLASDSDGDTIVVSIPPLGSELAYIVTYKLSGTTIVRIKNTISNLLIDNVLKITGEDIFKYYDSVKQYIPDDSNPDINLSNNISKISKVHINLKVDIDKDNKPDITLNTDVNLRNYGLQE</sequence>
<dbReference type="InterPro" id="IPR045584">
    <property type="entry name" value="Pilin-like"/>
</dbReference>
<dbReference type="Gene3D" id="3.30.700.10">
    <property type="entry name" value="Glycoprotein, Type 4 Pilin"/>
    <property type="match status" value="1"/>
</dbReference>
<keyword evidence="1" id="KW-1133">Transmembrane helix</keyword>
<gene>
    <name evidence="2" type="ORF">S01H4_00361</name>
</gene>
<keyword evidence="1" id="KW-0812">Transmembrane</keyword>
<organism evidence="2">
    <name type="scientific">marine sediment metagenome</name>
    <dbReference type="NCBI Taxonomy" id="412755"/>
    <lineage>
        <taxon>unclassified sequences</taxon>
        <taxon>metagenomes</taxon>
        <taxon>ecological metagenomes</taxon>
    </lineage>
</organism>
<dbReference type="NCBIfam" id="TIGR02532">
    <property type="entry name" value="IV_pilin_GFxxxE"/>
    <property type="match status" value="1"/>
</dbReference>
<dbReference type="InterPro" id="IPR012902">
    <property type="entry name" value="N_methyl_site"/>
</dbReference>
<dbReference type="EMBL" id="BART01000046">
    <property type="protein sequence ID" value="GAG62504.1"/>
    <property type="molecule type" value="Genomic_DNA"/>
</dbReference>
<dbReference type="AlphaFoldDB" id="X0Z0I3"/>
<dbReference type="SUPFAM" id="SSF54523">
    <property type="entry name" value="Pili subunits"/>
    <property type="match status" value="1"/>
</dbReference>
<evidence type="ECO:0000313" key="2">
    <source>
        <dbReference type="EMBL" id="GAG62504.1"/>
    </source>
</evidence>
<comment type="caution">
    <text evidence="2">The sequence shown here is derived from an EMBL/GenBank/DDBJ whole genome shotgun (WGS) entry which is preliminary data.</text>
</comment>
<name>X0Z0I3_9ZZZZ</name>
<proteinExistence type="predicted"/>
<accession>X0Z0I3</accession>
<reference evidence="2" key="1">
    <citation type="journal article" date="2014" name="Front. Microbiol.">
        <title>High frequency of phylogenetically diverse reductive dehalogenase-homologous genes in deep subseafloor sedimentary metagenomes.</title>
        <authorList>
            <person name="Kawai M."/>
            <person name="Futagami T."/>
            <person name="Toyoda A."/>
            <person name="Takaki Y."/>
            <person name="Nishi S."/>
            <person name="Hori S."/>
            <person name="Arai W."/>
            <person name="Tsubouchi T."/>
            <person name="Morono Y."/>
            <person name="Uchiyama I."/>
            <person name="Ito T."/>
            <person name="Fujiyama A."/>
            <person name="Inagaki F."/>
            <person name="Takami H."/>
        </authorList>
    </citation>
    <scope>NUCLEOTIDE SEQUENCE</scope>
    <source>
        <strain evidence="2">Expedition CK06-06</strain>
    </source>
</reference>
<keyword evidence="1" id="KW-0472">Membrane</keyword>
<dbReference type="PROSITE" id="PS00409">
    <property type="entry name" value="PROKAR_NTER_METHYL"/>
    <property type="match status" value="1"/>
</dbReference>